<dbReference type="OrthoDB" id="5522043at2"/>
<evidence type="ECO:0000256" key="1">
    <source>
        <dbReference type="ARBA" id="ARBA00005254"/>
    </source>
</evidence>
<dbReference type="InterPro" id="IPR029069">
    <property type="entry name" value="HotDog_dom_sf"/>
</dbReference>
<dbReference type="CDD" id="cd03448">
    <property type="entry name" value="HDE_HSD"/>
    <property type="match status" value="1"/>
</dbReference>
<dbReference type="Proteomes" id="UP000319769">
    <property type="component" value="Unassembled WGS sequence"/>
</dbReference>
<sequence length="300" mass="32329">MQYGRQMGLTSLPEVGRSATFERSWTSDHALLYGLAVGAGVDPLEELAYTTENSTGIRQRVLPSFGALINQAQLPGRLGFGDLPKGSMVYAEQTVELLNPLPPEGKAEVTAQVTGLLDKGSGALLRVSTGSVEHETGLPLVRTECSYFIRGAGGFGGERGESASDGLPARPADRTIRVTTRPDQALLYRLTGDRNPLHSDPRIAAKAGFDRPILHGLCTFGIVGLELVRAFCAGDETRFGRCFARFRRPVLPGDDLALETWQTDEGLRFQLVHDRGAVLQGGTFTYRDADPSVPSTLGEN</sequence>
<dbReference type="GO" id="GO:0006635">
    <property type="term" value="P:fatty acid beta-oxidation"/>
    <property type="evidence" value="ECO:0007669"/>
    <property type="project" value="TreeGrafter"/>
</dbReference>
<protein>
    <submittedName>
        <fullName evidence="4">Uncharacterized protein</fullName>
    </submittedName>
</protein>
<dbReference type="AlphaFoldDB" id="A0A5N0VDK2"/>
<dbReference type="InterPro" id="IPR002539">
    <property type="entry name" value="MaoC-like_dom"/>
</dbReference>
<dbReference type="Pfam" id="PF01575">
    <property type="entry name" value="MaoC_dehydratas"/>
    <property type="match status" value="1"/>
</dbReference>
<dbReference type="GO" id="GO:0004300">
    <property type="term" value="F:enoyl-CoA hydratase activity"/>
    <property type="evidence" value="ECO:0007669"/>
    <property type="project" value="TreeGrafter"/>
</dbReference>
<dbReference type="GO" id="GO:0044594">
    <property type="term" value="F:17-beta-hydroxysteroid dehydrogenase (NAD+) activity"/>
    <property type="evidence" value="ECO:0007669"/>
    <property type="project" value="TreeGrafter"/>
</dbReference>
<evidence type="ECO:0000313" key="5">
    <source>
        <dbReference type="Proteomes" id="UP000319769"/>
    </source>
</evidence>
<feature type="domain" description="MaoC-like" evidence="2">
    <location>
        <begin position="168"/>
        <end position="272"/>
    </location>
</feature>
<gene>
    <name evidence="4" type="ORF">FPZ12_007210</name>
</gene>
<dbReference type="SUPFAM" id="SSF54637">
    <property type="entry name" value="Thioesterase/thiol ester dehydrase-isomerase"/>
    <property type="match status" value="2"/>
</dbReference>
<keyword evidence="5" id="KW-1185">Reference proteome</keyword>
<dbReference type="GO" id="GO:0003857">
    <property type="term" value="F:(3S)-3-hydroxyacyl-CoA dehydrogenase (NAD+) activity"/>
    <property type="evidence" value="ECO:0007669"/>
    <property type="project" value="TreeGrafter"/>
</dbReference>
<comment type="similarity">
    <text evidence="1">Belongs to the enoyl-CoA hydratase/isomerase family.</text>
</comment>
<evidence type="ECO:0000259" key="2">
    <source>
        <dbReference type="Pfam" id="PF01575"/>
    </source>
</evidence>
<dbReference type="Gene3D" id="3.10.129.10">
    <property type="entry name" value="Hotdog Thioesterase"/>
    <property type="match status" value="1"/>
</dbReference>
<name>A0A5N0VDK2_9PSEU</name>
<comment type="caution">
    <text evidence="4">The sequence shown here is derived from an EMBL/GenBank/DDBJ whole genome shotgun (WGS) entry which is preliminary data.</text>
</comment>
<feature type="domain" description="Peroxisomal multifunctional enzyme type 2-like N-terminal" evidence="3">
    <location>
        <begin position="25"/>
        <end position="151"/>
    </location>
</feature>
<dbReference type="InterPro" id="IPR054357">
    <property type="entry name" value="MFE-2_N"/>
</dbReference>
<accession>A0A5N0VDK2</accession>
<dbReference type="Pfam" id="PF22622">
    <property type="entry name" value="MFE-2_hydrat-2_N"/>
    <property type="match status" value="1"/>
</dbReference>
<evidence type="ECO:0000313" key="4">
    <source>
        <dbReference type="EMBL" id="KAA9164376.1"/>
    </source>
</evidence>
<proteinExistence type="inferred from homology"/>
<dbReference type="PANTHER" id="PTHR13078:SF56">
    <property type="entry name" value="PEROXISOMAL MULTIFUNCTIONAL ENZYME TYPE 2"/>
    <property type="match status" value="1"/>
</dbReference>
<evidence type="ECO:0000259" key="3">
    <source>
        <dbReference type="Pfam" id="PF22622"/>
    </source>
</evidence>
<dbReference type="EMBL" id="VMNW02000007">
    <property type="protein sequence ID" value="KAA9164376.1"/>
    <property type="molecule type" value="Genomic_DNA"/>
</dbReference>
<reference evidence="4" key="1">
    <citation type="submission" date="2019-09" db="EMBL/GenBank/DDBJ databases">
        <authorList>
            <person name="Teo W.F.A."/>
            <person name="Duangmal K."/>
        </authorList>
    </citation>
    <scope>NUCLEOTIDE SEQUENCE [LARGE SCALE GENOMIC DNA]</scope>
    <source>
        <strain evidence="4">K81G1</strain>
    </source>
</reference>
<dbReference type="PANTHER" id="PTHR13078">
    <property type="entry name" value="PEROXISOMAL MULTIFUNCTIONAL ENZYME TYPE 2-RELATED"/>
    <property type="match status" value="1"/>
</dbReference>
<organism evidence="4 5">
    <name type="scientific">Amycolatopsis acidicola</name>
    <dbReference type="NCBI Taxonomy" id="2596893"/>
    <lineage>
        <taxon>Bacteria</taxon>
        <taxon>Bacillati</taxon>
        <taxon>Actinomycetota</taxon>
        <taxon>Actinomycetes</taxon>
        <taxon>Pseudonocardiales</taxon>
        <taxon>Pseudonocardiaceae</taxon>
        <taxon>Amycolatopsis</taxon>
    </lineage>
</organism>